<evidence type="ECO:0000259" key="2">
    <source>
        <dbReference type="Pfam" id="PF13439"/>
    </source>
</evidence>
<protein>
    <submittedName>
        <fullName evidence="3">Glycosyltransferase involved in cell wall biosynthesis</fullName>
    </submittedName>
</protein>
<organism evidence="3 4">
    <name type="scientific">Tunturiibacter lichenicola</name>
    <dbReference type="NCBI Taxonomy" id="2051959"/>
    <lineage>
        <taxon>Bacteria</taxon>
        <taxon>Pseudomonadati</taxon>
        <taxon>Acidobacteriota</taxon>
        <taxon>Terriglobia</taxon>
        <taxon>Terriglobales</taxon>
        <taxon>Acidobacteriaceae</taxon>
        <taxon>Tunturiibacter</taxon>
    </lineage>
</organism>
<dbReference type="Pfam" id="PF00534">
    <property type="entry name" value="Glycos_transf_1"/>
    <property type="match status" value="1"/>
</dbReference>
<dbReference type="InterPro" id="IPR028098">
    <property type="entry name" value="Glyco_trans_4-like_N"/>
</dbReference>
<keyword evidence="3" id="KW-0808">Transferase</keyword>
<evidence type="ECO:0000259" key="1">
    <source>
        <dbReference type="Pfam" id="PF00534"/>
    </source>
</evidence>
<reference evidence="3 4" key="1">
    <citation type="submission" date="2020-07" db="EMBL/GenBank/DDBJ databases">
        <title>Genomic Encyclopedia of Type Strains, Phase IV (KMG-V): Genome sequencing to study the core and pangenomes of soil and plant-associated prokaryotes.</title>
        <authorList>
            <person name="Whitman W."/>
        </authorList>
    </citation>
    <scope>NUCLEOTIDE SEQUENCE [LARGE SCALE GENOMIC DNA]</scope>
    <source>
        <strain evidence="3 4">M8UP30</strain>
    </source>
</reference>
<evidence type="ECO:0000313" key="4">
    <source>
        <dbReference type="Proteomes" id="UP000534186"/>
    </source>
</evidence>
<dbReference type="SUPFAM" id="SSF53756">
    <property type="entry name" value="UDP-Glycosyltransferase/glycogen phosphorylase"/>
    <property type="match status" value="1"/>
</dbReference>
<accession>A0A7Y9NKD5</accession>
<evidence type="ECO:0000313" key="3">
    <source>
        <dbReference type="EMBL" id="NYF50842.1"/>
    </source>
</evidence>
<gene>
    <name evidence="3" type="ORF">HDF12_001207</name>
</gene>
<dbReference type="PANTHER" id="PTHR12526">
    <property type="entry name" value="GLYCOSYLTRANSFERASE"/>
    <property type="match status" value="1"/>
</dbReference>
<dbReference type="EMBL" id="JACCCV010000001">
    <property type="protein sequence ID" value="NYF50842.1"/>
    <property type="molecule type" value="Genomic_DNA"/>
</dbReference>
<dbReference type="InterPro" id="IPR001296">
    <property type="entry name" value="Glyco_trans_1"/>
</dbReference>
<dbReference type="Proteomes" id="UP000534186">
    <property type="component" value="Unassembled WGS sequence"/>
</dbReference>
<proteinExistence type="predicted"/>
<name>A0A7Y9NKD5_9BACT</name>
<comment type="caution">
    <text evidence="3">The sequence shown here is derived from an EMBL/GenBank/DDBJ whole genome shotgun (WGS) entry which is preliminary data.</text>
</comment>
<dbReference type="AlphaFoldDB" id="A0A7Y9NKD5"/>
<feature type="domain" description="Glycosyltransferase subfamily 4-like N-terminal" evidence="2">
    <location>
        <begin position="25"/>
        <end position="179"/>
    </location>
</feature>
<dbReference type="Pfam" id="PF13439">
    <property type="entry name" value="Glyco_transf_4"/>
    <property type="match status" value="1"/>
</dbReference>
<dbReference type="Gene3D" id="3.40.50.2000">
    <property type="entry name" value="Glycogen Phosphorylase B"/>
    <property type="match status" value="2"/>
</dbReference>
<dbReference type="GO" id="GO:0016757">
    <property type="term" value="F:glycosyltransferase activity"/>
    <property type="evidence" value="ECO:0007669"/>
    <property type="project" value="InterPro"/>
</dbReference>
<sequence>MRSADSNVVEAEKPTIAHFLPWDGIGGVEIATLRIIEATRDQFRHVAFCKPTALELKDACEKAGVVVVSYVPPEPSVRHALRYFKQSLTVAREMRRLGVNLAHCSETKATYHNSLAAFLARVPMITHVRSRYPEIGLRDRLGFLGVAGYVFVSQDSRRQFALRIPDAKARVLYDAVDITEPQEASVSKALRKELGVAEGATLIGMIARVNPQKDYATLANAAALVLTHRTDVQFLVVGDNSVVEMNREHYRHVHQRLVDLGIGDRFIFTGFRSDVPRIVSALDLFVLCTHREGLPLSILEAMALGKTVIATSVDGIPEVITDGVTGYLHGHEKSDELANAILKCIDHPELAKQIGDAAREHCRRTYNSQVFTANVAKIYREFLPS</sequence>
<feature type="domain" description="Glycosyl transferase family 1" evidence="1">
    <location>
        <begin position="188"/>
        <end position="360"/>
    </location>
</feature>